<accession>A0A1I6HI77</accession>
<name>A0A1I6HI77_9EURY</name>
<keyword evidence="1" id="KW-1133">Transmembrane helix</keyword>
<dbReference type="AlphaFoldDB" id="A0A1I6HI77"/>
<dbReference type="Proteomes" id="UP000198531">
    <property type="component" value="Unassembled WGS sequence"/>
</dbReference>
<keyword evidence="1" id="KW-0812">Transmembrane</keyword>
<reference evidence="3" key="1">
    <citation type="submission" date="2016-10" db="EMBL/GenBank/DDBJ databases">
        <authorList>
            <person name="Varghese N."/>
            <person name="Submissions S."/>
        </authorList>
    </citation>
    <scope>NUCLEOTIDE SEQUENCE [LARGE SCALE GENOMIC DNA]</scope>
    <source>
        <strain evidence="3">CGMCC 1.7736</strain>
    </source>
</reference>
<feature type="transmembrane region" description="Helical" evidence="1">
    <location>
        <begin position="45"/>
        <end position="67"/>
    </location>
</feature>
<gene>
    <name evidence="2" type="ORF">SAMN04487947_2106</name>
</gene>
<dbReference type="STRING" id="553469.SAMN04487947_2106"/>
<organism evidence="2 3">
    <name type="scientific">Halogeometricum rufum</name>
    <dbReference type="NCBI Taxonomy" id="553469"/>
    <lineage>
        <taxon>Archaea</taxon>
        <taxon>Methanobacteriati</taxon>
        <taxon>Methanobacteriota</taxon>
        <taxon>Stenosarchaea group</taxon>
        <taxon>Halobacteria</taxon>
        <taxon>Halobacteriales</taxon>
        <taxon>Haloferacaceae</taxon>
        <taxon>Halogeometricum</taxon>
    </lineage>
</organism>
<keyword evidence="1" id="KW-0472">Membrane</keyword>
<protein>
    <submittedName>
        <fullName evidence="2">Uncharacterized protein</fullName>
    </submittedName>
</protein>
<dbReference type="EMBL" id="FOYT01000002">
    <property type="protein sequence ID" value="SFR54159.1"/>
    <property type="molecule type" value="Genomic_DNA"/>
</dbReference>
<dbReference type="RefSeq" id="WP_089807380.1">
    <property type="nucleotide sequence ID" value="NZ_FOYT01000002.1"/>
</dbReference>
<evidence type="ECO:0000256" key="1">
    <source>
        <dbReference type="SAM" id="Phobius"/>
    </source>
</evidence>
<evidence type="ECO:0000313" key="2">
    <source>
        <dbReference type="EMBL" id="SFR54159.1"/>
    </source>
</evidence>
<proteinExistence type="predicted"/>
<feature type="transmembrane region" description="Helical" evidence="1">
    <location>
        <begin position="12"/>
        <end position="39"/>
    </location>
</feature>
<sequence length="80" mass="7943">MSNGLSEVPSAIAAYAAGVGAAVGRGGFYTLVFLLVLLVVGLAPVGLGVVLLVLAVVLPAIGVAVALELPRVVRERFGGD</sequence>
<keyword evidence="3" id="KW-1185">Reference proteome</keyword>
<evidence type="ECO:0000313" key="3">
    <source>
        <dbReference type="Proteomes" id="UP000198531"/>
    </source>
</evidence>